<dbReference type="InterPro" id="IPR011990">
    <property type="entry name" value="TPR-like_helical_dom_sf"/>
</dbReference>
<feature type="repeat" description="TPR" evidence="3">
    <location>
        <begin position="170"/>
        <end position="203"/>
    </location>
</feature>
<dbReference type="PROSITE" id="PS50293">
    <property type="entry name" value="TPR_REGION"/>
    <property type="match status" value="1"/>
</dbReference>
<dbReference type="InterPro" id="IPR019734">
    <property type="entry name" value="TPR_rpt"/>
</dbReference>
<dbReference type="RefSeq" id="WP_193934816.1">
    <property type="nucleotide sequence ID" value="NZ_CAWPMZ010000144.1"/>
</dbReference>
<name>A0ABR9UYQ5_9CHRO</name>
<organism evidence="4 5">
    <name type="scientific">Gloeocapsopsis crepidinum LEGE 06123</name>
    <dbReference type="NCBI Taxonomy" id="588587"/>
    <lineage>
        <taxon>Bacteria</taxon>
        <taxon>Bacillati</taxon>
        <taxon>Cyanobacteriota</taxon>
        <taxon>Cyanophyceae</taxon>
        <taxon>Oscillatoriophycideae</taxon>
        <taxon>Chroococcales</taxon>
        <taxon>Chroococcaceae</taxon>
        <taxon>Gloeocapsopsis</taxon>
    </lineage>
</organism>
<protein>
    <submittedName>
        <fullName evidence="4">Tetratricopeptide repeat protein</fullName>
    </submittedName>
</protein>
<dbReference type="PANTHER" id="PTHR44943:SF8">
    <property type="entry name" value="TPR REPEAT-CONTAINING PROTEIN MJ0263"/>
    <property type="match status" value="1"/>
</dbReference>
<dbReference type="Proteomes" id="UP000651156">
    <property type="component" value="Unassembled WGS sequence"/>
</dbReference>
<dbReference type="EMBL" id="JADEWN010000094">
    <property type="protein sequence ID" value="MBE9193432.1"/>
    <property type="molecule type" value="Genomic_DNA"/>
</dbReference>
<sequence>MNLKSKLKFRAVQPLGYLALGCVTLISTSPMVLAKAYVTSHNTISPQTAFPHQQFQLAQMGENRDEERTRFIQAADALYSQENFTEAEEVLRKLIKRYPKYAVAHYKLGNVLFRQEKAEAAIAAYQQAIEHNSRYALAYNALGMVRARQGRWQEAIAEYQKALEINPEYGEALTHLGQALWQQGRRDEALVSLEKALSIFKSQNRLDQTYRLEQLLRELKSDDDPSVAYSRLFSG</sequence>
<reference evidence="4 5" key="1">
    <citation type="submission" date="2020-10" db="EMBL/GenBank/DDBJ databases">
        <authorList>
            <person name="Castelo-Branco R."/>
            <person name="Eusebio N."/>
            <person name="Adriana R."/>
            <person name="Vieira A."/>
            <person name="Brugerolle De Fraissinette N."/>
            <person name="Rezende De Castro R."/>
            <person name="Schneider M.P."/>
            <person name="Vasconcelos V."/>
            <person name="Leao P.N."/>
        </authorList>
    </citation>
    <scope>NUCLEOTIDE SEQUENCE [LARGE SCALE GENOMIC DNA]</scope>
    <source>
        <strain evidence="4 5">LEGE 06123</strain>
    </source>
</reference>
<evidence type="ECO:0000313" key="5">
    <source>
        <dbReference type="Proteomes" id="UP000651156"/>
    </source>
</evidence>
<dbReference type="Pfam" id="PF13432">
    <property type="entry name" value="TPR_16"/>
    <property type="match status" value="1"/>
</dbReference>
<evidence type="ECO:0000256" key="1">
    <source>
        <dbReference type="ARBA" id="ARBA00022737"/>
    </source>
</evidence>
<evidence type="ECO:0000256" key="2">
    <source>
        <dbReference type="ARBA" id="ARBA00022803"/>
    </source>
</evidence>
<dbReference type="PANTHER" id="PTHR44943">
    <property type="entry name" value="CELLULOSE SYNTHASE OPERON PROTEIN C"/>
    <property type="match status" value="1"/>
</dbReference>
<keyword evidence="1" id="KW-0677">Repeat</keyword>
<evidence type="ECO:0000313" key="4">
    <source>
        <dbReference type="EMBL" id="MBE9193432.1"/>
    </source>
</evidence>
<proteinExistence type="predicted"/>
<gene>
    <name evidence="4" type="ORF">IQ230_24445</name>
</gene>
<keyword evidence="5" id="KW-1185">Reference proteome</keyword>
<dbReference type="SUPFAM" id="SSF48452">
    <property type="entry name" value="TPR-like"/>
    <property type="match status" value="1"/>
</dbReference>
<evidence type="ECO:0000256" key="3">
    <source>
        <dbReference type="PROSITE-ProRule" id="PRU00339"/>
    </source>
</evidence>
<dbReference type="PROSITE" id="PS51257">
    <property type="entry name" value="PROKAR_LIPOPROTEIN"/>
    <property type="match status" value="1"/>
</dbReference>
<feature type="repeat" description="TPR" evidence="3">
    <location>
        <begin position="136"/>
        <end position="169"/>
    </location>
</feature>
<dbReference type="PROSITE" id="PS50005">
    <property type="entry name" value="TPR"/>
    <property type="match status" value="3"/>
</dbReference>
<feature type="repeat" description="TPR" evidence="3">
    <location>
        <begin position="102"/>
        <end position="135"/>
    </location>
</feature>
<dbReference type="InterPro" id="IPR051685">
    <property type="entry name" value="Ycf3/AcsC/BcsC/TPR_MFPF"/>
</dbReference>
<comment type="caution">
    <text evidence="4">The sequence shown here is derived from an EMBL/GenBank/DDBJ whole genome shotgun (WGS) entry which is preliminary data.</text>
</comment>
<dbReference type="Gene3D" id="1.25.40.10">
    <property type="entry name" value="Tetratricopeptide repeat domain"/>
    <property type="match status" value="2"/>
</dbReference>
<accession>A0ABR9UYQ5</accession>
<keyword evidence="2 3" id="KW-0802">TPR repeat</keyword>
<dbReference type="SMART" id="SM00028">
    <property type="entry name" value="TPR"/>
    <property type="match status" value="4"/>
</dbReference>
<dbReference type="Pfam" id="PF13424">
    <property type="entry name" value="TPR_12"/>
    <property type="match status" value="1"/>
</dbReference>